<organism evidence="1 2">
    <name type="scientific">Amedibacterium intestinale</name>
    <dbReference type="NCBI Taxonomy" id="2583452"/>
    <lineage>
        <taxon>Bacteria</taxon>
        <taxon>Bacillati</taxon>
        <taxon>Bacillota</taxon>
        <taxon>Erysipelotrichia</taxon>
        <taxon>Erysipelotrichales</taxon>
        <taxon>Erysipelotrichaceae</taxon>
        <taxon>Amedibacterium</taxon>
    </lineage>
</organism>
<dbReference type="Proteomes" id="UP000464754">
    <property type="component" value="Chromosome"/>
</dbReference>
<dbReference type="KEGG" id="aarg:Aargi30884_27820"/>
<dbReference type="AlphaFoldDB" id="A0A6N4TMA2"/>
<protein>
    <submittedName>
        <fullName evidence="1">Uncharacterized protein</fullName>
    </submittedName>
</protein>
<sequence>MKITNGTIYAAQSALDKLSNADLPIKTAYAVKKNVDAIKKQIAFINDRRNELIRKYGKEDKIDTEDKEAVAKFVNDFNEVLGIEEEIEINTIDVEQLEGVKLSASDLDALAFMLCLH</sequence>
<reference evidence="2" key="1">
    <citation type="submission" date="2019-05" db="EMBL/GenBank/DDBJ databases">
        <title>Complete genome sequencing of Absiella argi strain JCM 30884.</title>
        <authorList>
            <person name="Sakamoto M."/>
            <person name="Murakami T."/>
            <person name="Mori H."/>
        </authorList>
    </citation>
    <scope>NUCLEOTIDE SEQUENCE [LARGE SCALE GENOMIC DNA]</scope>
    <source>
        <strain evidence="2">JCM 30884</strain>
    </source>
</reference>
<name>A0A6N4TMA2_9FIRM</name>
<keyword evidence="2" id="KW-1185">Reference proteome</keyword>
<evidence type="ECO:0000313" key="1">
    <source>
        <dbReference type="EMBL" id="BBK23879.1"/>
    </source>
</evidence>
<accession>A0A6N4TMA2</accession>
<proteinExistence type="predicted"/>
<gene>
    <name evidence="1" type="ORF">Aargi30884_27820</name>
</gene>
<dbReference type="RefSeq" id="WP_163052551.1">
    <property type="nucleotide sequence ID" value="NZ_AP019695.1"/>
</dbReference>
<evidence type="ECO:0000313" key="2">
    <source>
        <dbReference type="Proteomes" id="UP000464754"/>
    </source>
</evidence>
<dbReference type="EMBL" id="AP019695">
    <property type="protein sequence ID" value="BBK23879.1"/>
    <property type="molecule type" value="Genomic_DNA"/>
</dbReference>